<name>A0A444MR13_9SPHI</name>
<comment type="caution">
    <text evidence="2">The sequence shown here is derived from an EMBL/GenBank/DDBJ whole genome shotgun (WGS) entry which is preliminary data.</text>
</comment>
<evidence type="ECO:0000313" key="2">
    <source>
        <dbReference type="EMBL" id="RWY54071.1"/>
    </source>
</evidence>
<sequence length="193" mass="22442">MRSNPKIFNTWAVFHILFIMCTCSYSAYDKYCRFYHVKEVEAVNNVNKKLFFNAPMLYYGRFTGTGAGYGFFAPNIKSAGIILGDCDGNKIGANFNNFESMMRFSVLATRITDYIINKNDTSGIRDRSLKERYYDLVFKSIAVKIYNQNQCLQDTSYLSYNIFMFPTLTAYRAGYRNYRLAKIKEVRLVKQAK</sequence>
<evidence type="ECO:0000256" key="1">
    <source>
        <dbReference type="SAM" id="Phobius"/>
    </source>
</evidence>
<evidence type="ECO:0000313" key="3">
    <source>
        <dbReference type="Proteomes" id="UP000286701"/>
    </source>
</evidence>
<keyword evidence="1" id="KW-0472">Membrane</keyword>
<dbReference type="OrthoDB" id="649654at2"/>
<dbReference type="RefSeq" id="WP_128533506.1">
    <property type="nucleotide sequence ID" value="NZ_SBIW01000003.1"/>
</dbReference>
<proteinExistence type="predicted"/>
<protein>
    <submittedName>
        <fullName evidence="2">Uncharacterized protein</fullName>
    </submittedName>
</protein>
<accession>A0A444MR13</accession>
<feature type="transmembrane region" description="Helical" evidence="1">
    <location>
        <begin position="7"/>
        <end position="28"/>
    </location>
</feature>
<dbReference type="EMBL" id="SBIW01000003">
    <property type="protein sequence ID" value="RWY54071.1"/>
    <property type="molecule type" value="Genomic_DNA"/>
</dbReference>
<keyword evidence="3" id="KW-1185">Reference proteome</keyword>
<reference evidence="2 3" key="1">
    <citation type="submission" date="2019-01" db="EMBL/GenBank/DDBJ databases">
        <title>Mucilaginibacter antarcticum sp. nov., isolated from antarctic soil.</title>
        <authorList>
            <person name="Yan Y.-Q."/>
            <person name="Du Z.-J."/>
        </authorList>
    </citation>
    <scope>NUCLEOTIDE SEQUENCE [LARGE SCALE GENOMIC DNA]</scope>
    <source>
        <strain evidence="2 3">F01003</strain>
    </source>
</reference>
<dbReference type="Proteomes" id="UP000286701">
    <property type="component" value="Unassembled WGS sequence"/>
</dbReference>
<dbReference type="AlphaFoldDB" id="A0A444MR13"/>
<keyword evidence="1" id="KW-1133">Transmembrane helix</keyword>
<organism evidence="2 3">
    <name type="scientific">Mucilaginibacter gilvus</name>
    <dbReference type="NCBI Taxonomy" id="2305909"/>
    <lineage>
        <taxon>Bacteria</taxon>
        <taxon>Pseudomonadati</taxon>
        <taxon>Bacteroidota</taxon>
        <taxon>Sphingobacteriia</taxon>
        <taxon>Sphingobacteriales</taxon>
        <taxon>Sphingobacteriaceae</taxon>
        <taxon>Mucilaginibacter</taxon>
    </lineage>
</organism>
<gene>
    <name evidence="2" type="ORF">EPL05_08475</name>
</gene>
<keyword evidence="1" id="KW-0812">Transmembrane</keyword>